<dbReference type="InterPro" id="IPR050109">
    <property type="entry name" value="HTH-type_TetR-like_transc_reg"/>
</dbReference>
<evidence type="ECO:0000256" key="4">
    <source>
        <dbReference type="PROSITE-ProRule" id="PRU00335"/>
    </source>
</evidence>
<dbReference type="GO" id="GO:0003700">
    <property type="term" value="F:DNA-binding transcription factor activity"/>
    <property type="evidence" value="ECO:0007669"/>
    <property type="project" value="TreeGrafter"/>
</dbReference>
<dbReference type="RefSeq" id="WP_159417219.1">
    <property type="nucleotide sequence ID" value="NZ_CP027557.1"/>
</dbReference>
<keyword evidence="3" id="KW-0804">Transcription</keyword>
<evidence type="ECO:0000259" key="5">
    <source>
        <dbReference type="PROSITE" id="PS50977"/>
    </source>
</evidence>
<keyword evidence="1" id="KW-0805">Transcription regulation</keyword>
<dbReference type="Gene3D" id="1.10.357.10">
    <property type="entry name" value="Tetracycline Repressor, domain 2"/>
    <property type="match status" value="1"/>
</dbReference>
<dbReference type="PROSITE" id="PS50977">
    <property type="entry name" value="HTH_TETR_2"/>
    <property type="match status" value="1"/>
</dbReference>
<evidence type="ECO:0000256" key="1">
    <source>
        <dbReference type="ARBA" id="ARBA00023015"/>
    </source>
</evidence>
<dbReference type="PANTHER" id="PTHR30055">
    <property type="entry name" value="HTH-TYPE TRANSCRIPTIONAL REGULATOR RUTR"/>
    <property type="match status" value="1"/>
</dbReference>
<accession>A0AAW4XK87</accession>
<dbReference type="InterPro" id="IPR001647">
    <property type="entry name" value="HTH_TetR"/>
</dbReference>
<evidence type="ECO:0000313" key="7">
    <source>
        <dbReference type="Proteomes" id="UP001198630"/>
    </source>
</evidence>
<dbReference type="PANTHER" id="PTHR30055:SF234">
    <property type="entry name" value="HTH-TYPE TRANSCRIPTIONAL REGULATOR BETI"/>
    <property type="match status" value="1"/>
</dbReference>
<evidence type="ECO:0000256" key="3">
    <source>
        <dbReference type="ARBA" id="ARBA00023163"/>
    </source>
</evidence>
<name>A0AAW4XK87_RHORH</name>
<comment type="caution">
    <text evidence="6">The sequence shown here is derived from an EMBL/GenBank/DDBJ whole genome shotgun (WGS) entry which is preliminary data.</text>
</comment>
<keyword evidence="2 4" id="KW-0238">DNA-binding</keyword>
<dbReference type="GO" id="GO:0000976">
    <property type="term" value="F:transcription cis-regulatory region binding"/>
    <property type="evidence" value="ECO:0007669"/>
    <property type="project" value="TreeGrafter"/>
</dbReference>
<feature type="DNA-binding region" description="H-T-H motif" evidence="4">
    <location>
        <begin position="50"/>
        <end position="69"/>
    </location>
</feature>
<proteinExistence type="predicted"/>
<organism evidence="6 7">
    <name type="scientific">Rhodococcus rhodochrous</name>
    <dbReference type="NCBI Taxonomy" id="1829"/>
    <lineage>
        <taxon>Bacteria</taxon>
        <taxon>Bacillati</taxon>
        <taxon>Actinomycetota</taxon>
        <taxon>Actinomycetes</taxon>
        <taxon>Mycobacteriales</taxon>
        <taxon>Nocardiaceae</taxon>
        <taxon>Rhodococcus</taxon>
    </lineage>
</organism>
<gene>
    <name evidence="6" type="ORF">LQ384_20465</name>
</gene>
<feature type="domain" description="HTH tetR-type" evidence="5">
    <location>
        <begin position="27"/>
        <end position="87"/>
    </location>
</feature>
<dbReference type="PRINTS" id="PR00455">
    <property type="entry name" value="HTHTETR"/>
</dbReference>
<dbReference type="SUPFAM" id="SSF46689">
    <property type="entry name" value="Homeodomain-like"/>
    <property type="match status" value="1"/>
</dbReference>
<dbReference type="EMBL" id="JAJNCO010000012">
    <property type="protein sequence ID" value="MCD2113488.1"/>
    <property type="molecule type" value="Genomic_DNA"/>
</dbReference>
<dbReference type="AlphaFoldDB" id="A0AAW4XK87"/>
<dbReference type="InterPro" id="IPR009057">
    <property type="entry name" value="Homeodomain-like_sf"/>
</dbReference>
<dbReference type="Proteomes" id="UP001198630">
    <property type="component" value="Unassembled WGS sequence"/>
</dbReference>
<reference evidence="6" key="1">
    <citation type="submission" date="2021-11" db="EMBL/GenBank/DDBJ databases">
        <title>Development of a sustainable strategy for remediation of hydrocarbon-contaminated territories based on the waste exchange concept.</title>
        <authorList>
            <person name="Elkin A."/>
        </authorList>
    </citation>
    <scope>NUCLEOTIDE SEQUENCE</scope>
    <source>
        <strain evidence="6">IEGM 757</strain>
    </source>
</reference>
<evidence type="ECO:0000313" key="6">
    <source>
        <dbReference type="EMBL" id="MCD2113488.1"/>
    </source>
</evidence>
<sequence>MVDDTASLLRESRDSLRVIRDFGPAERARRAEIAAAARMMASQHGYKGVTIREVAAQAGTTPVTVYRYFGSKDGLIQYLMADWALGTLERLARLPVDPGAESADRIAAAFSQFIDWAAEDRNLLQAGMNSVHSGDGPGIRVWRPLFTELVRAALADPDWTDDHDRALVLGHVLTTCLLDLTTDPANITDIRHTITRAARLLFTTSLPNGSNCRP</sequence>
<evidence type="ECO:0000256" key="2">
    <source>
        <dbReference type="ARBA" id="ARBA00023125"/>
    </source>
</evidence>
<dbReference type="Pfam" id="PF00440">
    <property type="entry name" value="TetR_N"/>
    <property type="match status" value="1"/>
</dbReference>
<protein>
    <submittedName>
        <fullName evidence="6">TetR/AcrR family transcriptional regulator</fullName>
    </submittedName>
</protein>